<gene>
    <name evidence="1" type="ORF">CLNEO_24840</name>
</gene>
<name>A0A136WC88_9FIRM</name>
<dbReference type="Proteomes" id="UP000070539">
    <property type="component" value="Unassembled WGS sequence"/>
</dbReference>
<accession>A0A136WC88</accession>
<sequence>MIKAYLAGIASLYEGEDIEIQYCIYDDLKLICKKSVKMDYVKPAIVGQVAMKILVNKLKKYLDKEIVVVVNDTVLYESIRGTLRTKNIDVLKMAKETRKKLDGFENFTIENVSADHVKLEKWAEALKDF</sequence>
<dbReference type="EMBL" id="LRVM01000010">
    <property type="protein sequence ID" value="KXL52135.1"/>
    <property type="molecule type" value="Genomic_DNA"/>
</dbReference>
<dbReference type="OrthoDB" id="1753730at2"/>
<evidence type="ECO:0000313" key="1">
    <source>
        <dbReference type="EMBL" id="KXL52135.1"/>
    </source>
</evidence>
<keyword evidence="2" id="KW-1185">Reference proteome</keyword>
<evidence type="ECO:0000313" key="2">
    <source>
        <dbReference type="Proteomes" id="UP000070539"/>
    </source>
</evidence>
<protein>
    <submittedName>
        <fullName evidence="1">Uncharacterized protein</fullName>
    </submittedName>
</protein>
<proteinExistence type="predicted"/>
<dbReference type="AlphaFoldDB" id="A0A136WC88"/>
<comment type="caution">
    <text evidence="1">The sequence shown here is derived from an EMBL/GenBank/DDBJ whole genome shotgun (WGS) entry which is preliminary data.</text>
</comment>
<dbReference type="RefSeq" id="WP_066089686.1">
    <property type="nucleotide sequence ID" value="NZ_LRVM01000010.1"/>
</dbReference>
<reference evidence="1 2" key="1">
    <citation type="submission" date="2016-01" db="EMBL/GenBank/DDBJ databases">
        <title>Genome sequence of Clostridium neopropionicum X4, DSM-3847.</title>
        <authorList>
            <person name="Poehlein A."/>
            <person name="Beck M.H."/>
            <person name="Bengelsdorf F.R."/>
            <person name="Daniel R."/>
            <person name="Duerre P."/>
        </authorList>
    </citation>
    <scope>NUCLEOTIDE SEQUENCE [LARGE SCALE GENOMIC DNA]</scope>
    <source>
        <strain evidence="1 2">DSM-3847</strain>
    </source>
</reference>
<dbReference type="PATRIC" id="fig|36847.3.peg.2905"/>
<organism evidence="1 2">
    <name type="scientific">Anaerotignum neopropionicum</name>
    <dbReference type="NCBI Taxonomy" id="36847"/>
    <lineage>
        <taxon>Bacteria</taxon>
        <taxon>Bacillati</taxon>
        <taxon>Bacillota</taxon>
        <taxon>Clostridia</taxon>
        <taxon>Lachnospirales</taxon>
        <taxon>Anaerotignaceae</taxon>
        <taxon>Anaerotignum</taxon>
    </lineage>
</organism>